<sequence>MISTEAIIGEPKKVSKAIQKSVNGNSSNASKSDKPQEDTPYIPIEEIMRQIDASDERDRFQLEEAQRRMGDELWRIALEMDLEVLAKREIRALKEVPDDEFVTLLNEACSPNPEDEHEEEHRLMDLWDEWTSHIPAIDPDCTQSEEKDYLEAEKEKKNLQAVLALEPKSTAFQVELNSIQELIAHTAETSISSRMTALPPIPKVEDSKEAKADRNANEVKLKQRFDRTVKEKFADIASRPSKKDAVFRQRSNSSTDNLCDMHQFEACLKYGLPEPTCPCGEDHDWEDEDTDGSYYDYDDEEASDDYSDIEEAAAAAAEEAKNRINNAAMAMGSHDKATHKLLRDSNIPSGTSVDISEEVNTRMQAALKNPGLDSFDQLKQ</sequence>
<dbReference type="EMBL" id="JASBWR010000007">
    <property type="protein sequence ID" value="KAJ9111645.1"/>
    <property type="molecule type" value="Genomic_DNA"/>
</dbReference>
<organism evidence="1 2">
    <name type="scientific">Naganishia cerealis</name>
    <dbReference type="NCBI Taxonomy" id="610337"/>
    <lineage>
        <taxon>Eukaryota</taxon>
        <taxon>Fungi</taxon>
        <taxon>Dikarya</taxon>
        <taxon>Basidiomycota</taxon>
        <taxon>Agaricomycotina</taxon>
        <taxon>Tremellomycetes</taxon>
        <taxon>Filobasidiales</taxon>
        <taxon>Filobasidiaceae</taxon>
        <taxon>Naganishia</taxon>
    </lineage>
</organism>
<keyword evidence="2" id="KW-1185">Reference proteome</keyword>
<gene>
    <name evidence="1" type="ORF">QFC19_001002</name>
</gene>
<evidence type="ECO:0000313" key="1">
    <source>
        <dbReference type="EMBL" id="KAJ9111645.1"/>
    </source>
</evidence>
<accession>A0ACC2WKE3</accession>
<evidence type="ECO:0000313" key="2">
    <source>
        <dbReference type="Proteomes" id="UP001241377"/>
    </source>
</evidence>
<reference evidence="1" key="1">
    <citation type="submission" date="2023-04" db="EMBL/GenBank/DDBJ databases">
        <title>Draft Genome sequencing of Naganishia species isolated from polar environments using Oxford Nanopore Technology.</title>
        <authorList>
            <person name="Leo P."/>
            <person name="Venkateswaran K."/>
        </authorList>
    </citation>
    <scope>NUCLEOTIDE SEQUENCE</scope>
    <source>
        <strain evidence="1">MNA-CCFEE 5261</strain>
    </source>
</reference>
<comment type="caution">
    <text evidence="1">The sequence shown here is derived from an EMBL/GenBank/DDBJ whole genome shotgun (WGS) entry which is preliminary data.</text>
</comment>
<proteinExistence type="predicted"/>
<name>A0ACC2WKE3_9TREE</name>
<dbReference type="Proteomes" id="UP001241377">
    <property type="component" value="Unassembled WGS sequence"/>
</dbReference>
<protein>
    <submittedName>
        <fullName evidence="1">Uncharacterized protein</fullName>
    </submittedName>
</protein>